<protein>
    <submittedName>
        <fullName evidence="2">Carboxypeptidase regulatory-like domain-containing protein</fullName>
    </submittedName>
</protein>
<evidence type="ECO:0000256" key="1">
    <source>
        <dbReference type="SAM" id="SignalP"/>
    </source>
</evidence>
<keyword evidence="1" id="KW-0732">Signal</keyword>
<dbReference type="Pfam" id="PF13620">
    <property type="entry name" value="CarboxypepD_reg"/>
    <property type="match status" value="1"/>
</dbReference>
<proteinExistence type="predicted"/>
<dbReference type="EMBL" id="JADIKL010000005">
    <property type="protein sequence ID" value="MFK2931234.1"/>
    <property type="molecule type" value="Genomic_DNA"/>
</dbReference>
<name>A0ABW8KGI0_9GAMM</name>
<evidence type="ECO:0000313" key="3">
    <source>
        <dbReference type="Proteomes" id="UP001620397"/>
    </source>
</evidence>
<organism evidence="2 3">
    <name type="scientific">Dyella agri</name>
    <dbReference type="NCBI Taxonomy" id="1926869"/>
    <lineage>
        <taxon>Bacteria</taxon>
        <taxon>Pseudomonadati</taxon>
        <taxon>Pseudomonadota</taxon>
        <taxon>Gammaproteobacteria</taxon>
        <taxon>Lysobacterales</taxon>
        <taxon>Rhodanobacteraceae</taxon>
        <taxon>Dyella</taxon>
    </lineage>
</organism>
<dbReference type="InterPro" id="IPR013784">
    <property type="entry name" value="Carb-bd-like_fold"/>
</dbReference>
<feature type="signal peptide" evidence="1">
    <location>
        <begin position="1"/>
        <end position="37"/>
    </location>
</feature>
<dbReference type="Gene3D" id="2.60.40.1120">
    <property type="entry name" value="Carboxypeptidase-like, regulatory domain"/>
    <property type="match status" value="1"/>
</dbReference>
<reference evidence="2 3" key="1">
    <citation type="submission" date="2020-10" db="EMBL/GenBank/DDBJ databases">
        <title>Phylogeny of dyella-like bacteria.</title>
        <authorList>
            <person name="Fu J."/>
        </authorList>
    </citation>
    <scope>NUCLEOTIDE SEQUENCE [LARGE SCALE GENOMIC DNA]</scope>
    <source>
        <strain evidence="2 3">DKC-1</strain>
    </source>
</reference>
<keyword evidence="3" id="KW-1185">Reference proteome</keyword>
<dbReference type="RefSeq" id="WP_404539274.1">
    <property type="nucleotide sequence ID" value="NZ_JADIKL010000005.1"/>
</dbReference>
<dbReference type="SUPFAM" id="SSF49452">
    <property type="entry name" value="Starch-binding domain-like"/>
    <property type="match status" value="1"/>
</dbReference>
<dbReference type="Proteomes" id="UP001620397">
    <property type="component" value="Unassembled WGS sequence"/>
</dbReference>
<gene>
    <name evidence="2" type="ORF">ISP14_10560</name>
</gene>
<comment type="caution">
    <text evidence="2">The sequence shown here is derived from an EMBL/GenBank/DDBJ whole genome shotgun (WGS) entry which is preliminary data.</text>
</comment>
<accession>A0ABW8KGI0</accession>
<sequence length="128" mass="13089">MNSISSFRPASRRLGRGLMLAGAAAVFALAGISTASAQATTGTVFGKAPAGYSITVRSTSNGSGRTVTVDSMGRYYAPSLGLGTYKVTLKQNGQAIAEHPDVPVTVGRGVEVDFDCSKINCGEVADAK</sequence>
<feature type="chain" id="PRO_5047307102" evidence="1">
    <location>
        <begin position="38"/>
        <end position="128"/>
    </location>
</feature>
<evidence type="ECO:0000313" key="2">
    <source>
        <dbReference type="EMBL" id="MFK2931234.1"/>
    </source>
</evidence>